<keyword evidence="2" id="KW-1185">Reference proteome</keyword>
<dbReference type="Proteomes" id="UP001589833">
    <property type="component" value="Unassembled WGS sequence"/>
</dbReference>
<dbReference type="EMBL" id="JBHLTR010000014">
    <property type="protein sequence ID" value="MFC0559555.1"/>
    <property type="molecule type" value="Genomic_DNA"/>
</dbReference>
<organism evidence="1 2">
    <name type="scientific">Halalkalibacter alkalisediminis</name>
    <dbReference type="NCBI Taxonomy" id="935616"/>
    <lineage>
        <taxon>Bacteria</taxon>
        <taxon>Bacillati</taxon>
        <taxon>Bacillota</taxon>
        <taxon>Bacilli</taxon>
        <taxon>Bacillales</taxon>
        <taxon>Bacillaceae</taxon>
        <taxon>Halalkalibacter</taxon>
    </lineage>
</organism>
<comment type="caution">
    <text evidence="1">The sequence shown here is derived from an EMBL/GenBank/DDBJ whole genome shotgun (WGS) entry which is preliminary data.</text>
</comment>
<reference evidence="1 2" key="1">
    <citation type="submission" date="2024-09" db="EMBL/GenBank/DDBJ databases">
        <authorList>
            <person name="Sun Q."/>
            <person name="Mori K."/>
        </authorList>
    </citation>
    <scope>NUCLEOTIDE SEQUENCE [LARGE SCALE GENOMIC DNA]</scope>
    <source>
        <strain evidence="1 2">NCAIM B.02301</strain>
    </source>
</reference>
<evidence type="ECO:0000313" key="1">
    <source>
        <dbReference type="EMBL" id="MFC0559555.1"/>
    </source>
</evidence>
<protein>
    <submittedName>
        <fullName evidence="1">Uncharacterized protein</fullName>
    </submittedName>
</protein>
<name>A0ABV6NFL5_9BACI</name>
<sequence>MGKAMDRIKSQLAQLDKENKWDDLERDDVIDLLIYEEIKAASYELDYDGVGRMVSFLIKEGEKLK</sequence>
<accession>A0ABV6NFL5</accession>
<dbReference type="RefSeq" id="WP_273846689.1">
    <property type="nucleotide sequence ID" value="NZ_JAQQWT010000019.1"/>
</dbReference>
<gene>
    <name evidence="1" type="ORF">ACFFH4_10910</name>
</gene>
<proteinExistence type="predicted"/>
<evidence type="ECO:0000313" key="2">
    <source>
        <dbReference type="Proteomes" id="UP001589833"/>
    </source>
</evidence>